<accession>A0ABD1F569</accession>
<evidence type="ECO:0000313" key="1">
    <source>
        <dbReference type="EMBL" id="KAL1509075.1"/>
    </source>
</evidence>
<protein>
    <recommendedName>
        <fullName evidence="3">Apolipoprotein L3</fullName>
    </recommendedName>
</protein>
<dbReference type="AlphaFoldDB" id="A0ABD1F569"/>
<comment type="caution">
    <text evidence="1">The sequence shown here is derived from an EMBL/GenBank/DDBJ whole genome shotgun (WGS) entry which is preliminary data.</text>
</comment>
<name>A0ABD1F569_HYPHA</name>
<keyword evidence="2" id="KW-1185">Reference proteome</keyword>
<dbReference type="EMBL" id="JBDJPC010000003">
    <property type="protein sequence ID" value="KAL1509075.1"/>
    <property type="molecule type" value="Genomic_DNA"/>
</dbReference>
<sequence>MGERIRKKVYPELPLEDTTPYVPEYCDNTSQKLLQSQPIEDKLDNIPVKTITQSFSPNNDSHTPSCPDLNNDLPCPVQKHYKGFLEDYIEKIDEIIEKFEEIKRRAESHHYKSNCAKVSGTLIGSTGAAMVMSSLLWASFTAGSSLILGAGGAVMSVTGSLSNVVTDYIDYKTTAGIMEDIKLLLKEKEAFDIWMKKSLTHFNECIMVLIQDGCSKEMAISTVIEGIAKGAINIMEKPNNYVLKSLSNAVKLHRIEHLTVETLPIIGKTFHMTEKSFQFIYNILGLTGRTVPNLLKEFAKISGVLTVAFAVADISLLIKDLCSEHPSVDIIVKVVEQLKDERDILVDLVGILQSVEENKEGVLEKAFRDIEMIIDKDLLQDFVVVNDEELKESPEVEVQ</sequence>
<proteinExistence type="predicted"/>
<evidence type="ECO:0000313" key="2">
    <source>
        <dbReference type="Proteomes" id="UP001566132"/>
    </source>
</evidence>
<reference evidence="1 2" key="1">
    <citation type="submission" date="2024-05" db="EMBL/GenBank/DDBJ databases">
        <title>Genetic variation in Jamaican populations of the coffee berry borer (Hypothenemus hampei).</title>
        <authorList>
            <person name="Errbii M."/>
            <person name="Myrie A."/>
        </authorList>
    </citation>
    <scope>NUCLEOTIDE SEQUENCE [LARGE SCALE GENOMIC DNA]</scope>
    <source>
        <strain evidence="1">JA-Hopewell-2020-01-JO</strain>
        <tissue evidence="1">Whole body</tissue>
    </source>
</reference>
<dbReference type="Proteomes" id="UP001566132">
    <property type="component" value="Unassembled WGS sequence"/>
</dbReference>
<gene>
    <name evidence="1" type="ORF">ABEB36_003873</name>
</gene>
<evidence type="ECO:0008006" key="3">
    <source>
        <dbReference type="Google" id="ProtNLM"/>
    </source>
</evidence>
<organism evidence="1 2">
    <name type="scientific">Hypothenemus hampei</name>
    <name type="common">Coffee berry borer</name>
    <dbReference type="NCBI Taxonomy" id="57062"/>
    <lineage>
        <taxon>Eukaryota</taxon>
        <taxon>Metazoa</taxon>
        <taxon>Ecdysozoa</taxon>
        <taxon>Arthropoda</taxon>
        <taxon>Hexapoda</taxon>
        <taxon>Insecta</taxon>
        <taxon>Pterygota</taxon>
        <taxon>Neoptera</taxon>
        <taxon>Endopterygota</taxon>
        <taxon>Coleoptera</taxon>
        <taxon>Polyphaga</taxon>
        <taxon>Cucujiformia</taxon>
        <taxon>Curculionidae</taxon>
        <taxon>Scolytinae</taxon>
        <taxon>Hypothenemus</taxon>
    </lineage>
</organism>